<proteinExistence type="inferred from homology"/>
<dbReference type="PROSITE" id="PS00674">
    <property type="entry name" value="AAA"/>
    <property type="match status" value="1"/>
</dbReference>
<gene>
    <name evidence="4" type="primary">FIGNL1</name>
    <name evidence="4" type="ORF">MHBO_004094</name>
</gene>
<dbReference type="InterPro" id="IPR050304">
    <property type="entry name" value="MT-severing_AAA_ATPase"/>
</dbReference>
<evidence type="ECO:0000256" key="2">
    <source>
        <dbReference type="RuleBase" id="RU003651"/>
    </source>
</evidence>
<name>A0ABV2ASC9_9EUKA</name>
<dbReference type="Gene3D" id="3.40.50.300">
    <property type="entry name" value="P-loop containing nucleotide triphosphate hydrolases"/>
    <property type="match status" value="1"/>
</dbReference>
<evidence type="ECO:0000313" key="4">
    <source>
        <dbReference type="EMBL" id="MES1922580.1"/>
    </source>
</evidence>
<dbReference type="Pfam" id="PF00004">
    <property type="entry name" value="AAA"/>
    <property type="match status" value="1"/>
</dbReference>
<dbReference type="PANTHER" id="PTHR23074:SF17">
    <property type="entry name" value="FIDGETIN-LIKE PROTEIN 1"/>
    <property type="match status" value="1"/>
</dbReference>
<dbReference type="InterPro" id="IPR003960">
    <property type="entry name" value="ATPase_AAA_CS"/>
</dbReference>
<dbReference type="EMBL" id="JBDODL010003137">
    <property type="protein sequence ID" value="MES1922580.1"/>
    <property type="molecule type" value="Genomic_DNA"/>
</dbReference>
<reference evidence="4 5" key="1">
    <citation type="journal article" date="2024" name="BMC Biol.">
        <title>Comparative genomics of Ascetosporea gives new insight into the evolutionary basis for animal parasitism in Rhizaria.</title>
        <authorList>
            <person name="Hiltunen Thoren M."/>
            <person name="Onut-Brannstrom I."/>
            <person name="Alfjorden A."/>
            <person name="Peckova H."/>
            <person name="Swords F."/>
            <person name="Hooper C."/>
            <person name="Holzer A.S."/>
            <person name="Bass D."/>
            <person name="Burki F."/>
        </authorList>
    </citation>
    <scope>NUCLEOTIDE SEQUENCE [LARGE SCALE GENOMIC DNA]</scope>
    <source>
        <strain evidence="4">20-A016</strain>
    </source>
</reference>
<comment type="caution">
    <text evidence="4">The sequence shown here is derived from an EMBL/GenBank/DDBJ whole genome shotgun (WGS) entry which is preliminary data.</text>
</comment>
<keyword evidence="2" id="KW-0067">ATP-binding</keyword>
<keyword evidence="2" id="KW-0547">Nucleotide-binding</keyword>
<evidence type="ECO:0000256" key="1">
    <source>
        <dbReference type="ARBA" id="ARBA00006914"/>
    </source>
</evidence>
<dbReference type="SUPFAM" id="SSF52540">
    <property type="entry name" value="P-loop containing nucleoside triphosphate hydrolases"/>
    <property type="match status" value="1"/>
</dbReference>
<sequence length="126" mass="14092">MIGKAIASEAGAKFFSISASSLTSKWHGEGEKMVRTLFAVARNESPAIIFVDEIDSVLSQRSSGEFEATTRLKTEFLVQLDGVRNSSDEKVLLVGATNRPQQLDEAARRRLSKRLYIPLFYLFLKH</sequence>
<dbReference type="InterPro" id="IPR027417">
    <property type="entry name" value="P-loop_NTPase"/>
</dbReference>
<organism evidence="4 5">
    <name type="scientific">Bonamia ostreae</name>
    <dbReference type="NCBI Taxonomy" id="126728"/>
    <lineage>
        <taxon>Eukaryota</taxon>
        <taxon>Sar</taxon>
        <taxon>Rhizaria</taxon>
        <taxon>Endomyxa</taxon>
        <taxon>Ascetosporea</taxon>
        <taxon>Haplosporida</taxon>
        <taxon>Bonamia</taxon>
    </lineage>
</organism>
<keyword evidence="5" id="KW-1185">Reference proteome</keyword>
<dbReference type="Proteomes" id="UP001439008">
    <property type="component" value="Unassembled WGS sequence"/>
</dbReference>
<feature type="domain" description="ATPase AAA-type core" evidence="3">
    <location>
        <begin position="1"/>
        <end position="119"/>
    </location>
</feature>
<comment type="similarity">
    <text evidence="1 2">Belongs to the AAA ATPase family.</text>
</comment>
<evidence type="ECO:0000313" key="5">
    <source>
        <dbReference type="Proteomes" id="UP001439008"/>
    </source>
</evidence>
<protein>
    <submittedName>
        <fullName evidence="4">Fidgetin-like protein 1, variant 2</fullName>
    </submittedName>
</protein>
<dbReference type="PANTHER" id="PTHR23074">
    <property type="entry name" value="AAA DOMAIN-CONTAINING"/>
    <property type="match status" value="1"/>
</dbReference>
<dbReference type="InterPro" id="IPR003959">
    <property type="entry name" value="ATPase_AAA_core"/>
</dbReference>
<accession>A0ABV2ASC9</accession>
<evidence type="ECO:0000259" key="3">
    <source>
        <dbReference type="Pfam" id="PF00004"/>
    </source>
</evidence>